<reference evidence="1 2" key="1">
    <citation type="journal article" date="2020" name="BMC Genomics">
        <title>Intraspecific diversification of the crop wild relative Brassica cretica Lam. using demographic model selection.</title>
        <authorList>
            <person name="Kioukis A."/>
            <person name="Michalopoulou V.A."/>
            <person name="Briers L."/>
            <person name="Pirintsos S."/>
            <person name="Studholme D.J."/>
            <person name="Pavlidis P."/>
            <person name="Sarris P.F."/>
        </authorList>
    </citation>
    <scope>NUCLEOTIDE SEQUENCE [LARGE SCALE GENOMIC DNA]</scope>
    <source>
        <strain evidence="2">cv. PFS-1207/04</strain>
    </source>
</reference>
<dbReference type="Proteomes" id="UP000266723">
    <property type="component" value="Unassembled WGS sequence"/>
</dbReference>
<sequence length="52" mass="5678">MRGPSEGSETMACRRRNVAERYNGDEEDGGAKRFTFGPRKVGNLGVVHEPVG</sequence>
<gene>
    <name evidence="1" type="ORF">DY000_02043767</name>
</gene>
<comment type="caution">
    <text evidence="1">The sequence shown here is derived from an EMBL/GenBank/DDBJ whole genome shotgun (WGS) entry which is preliminary data.</text>
</comment>
<protein>
    <submittedName>
        <fullName evidence="1">Uncharacterized protein</fullName>
    </submittedName>
</protein>
<keyword evidence="2" id="KW-1185">Reference proteome</keyword>
<proteinExistence type="predicted"/>
<accession>A0ABQ7BJL2</accession>
<organism evidence="1 2">
    <name type="scientific">Brassica cretica</name>
    <name type="common">Mustard</name>
    <dbReference type="NCBI Taxonomy" id="69181"/>
    <lineage>
        <taxon>Eukaryota</taxon>
        <taxon>Viridiplantae</taxon>
        <taxon>Streptophyta</taxon>
        <taxon>Embryophyta</taxon>
        <taxon>Tracheophyta</taxon>
        <taxon>Spermatophyta</taxon>
        <taxon>Magnoliopsida</taxon>
        <taxon>eudicotyledons</taxon>
        <taxon>Gunneridae</taxon>
        <taxon>Pentapetalae</taxon>
        <taxon>rosids</taxon>
        <taxon>malvids</taxon>
        <taxon>Brassicales</taxon>
        <taxon>Brassicaceae</taxon>
        <taxon>Brassiceae</taxon>
        <taxon>Brassica</taxon>
    </lineage>
</organism>
<dbReference type="EMBL" id="QGKV02001507">
    <property type="protein sequence ID" value="KAF3532361.1"/>
    <property type="molecule type" value="Genomic_DNA"/>
</dbReference>
<name>A0ABQ7BJL2_BRACR</name>
<evidence type="ECO:0000313" key="1">
    <source>
        <dbReference type="EMBL" id="KAF3532361.1"/>
    </source>
</evidence>
<evidence type="ECO:0000313" key="2">
    <source>
        <dbReference type="Proteomes" id="UP000266723"/>
    </source>
</evidence>